<dbReference type="SUPFAM" id="SSF54171">
    <property type="entry name" value="DNA-binding domain"/>
    <property type="match status" value="1"/>
</dbReference>
<dbReference type="GO" id="GO:0009873">
    <property type="term" value="P:ethylene-activated signaling pathway"/>
    <property type="evidence" value="ECO:0007669"/>
    <property type="project" value="InterPro"/>
</dbReference>
<comment type="subcellular location">
    <subcellularLocation>
        <location evidence="1">Nucleus</location>
    </subcellularLocation>
</comment>
<keyword evidence="2" id="KW-0805">Transcription regulation</keyword>
<keyword evidence="5" id="KW-0539">Nucleus</keyword>
<organism evidence="8">
    <name type="scientific">Panicum hallii</name>
    <dbReference type="NCBI Taxonomy" id="206008"/>
    <lineage>
        <taxon>Eukaryota</taxon>
        <taxon>Viridiplantae</taxon>
        <taxon>Streptophyta</taxon>
        <taxon>Embryophyta</taxon>
        <taxon>Tracheophyta</taxon>
        <taxon>Spermatophyta</taxon>
        <taxon>Magnoliopsida</taxon>
        <taxon>Liliopsida</taxon>
        <taxon>Poales</taxon>
        <taxon>Poaceae</taxon>
        <taxon>PACMAD clade</taxon>
        <taxon>Panicoideae</taxon>
        <taxon>Panicodae</taxon>
        <taxon>Paniceae</taxon>
        <taxon>Panicinae</taxon>
        <taxon>Panicum</taxon>
        <taxon>Panicum sect. Panicum</taxon>
    </lineage>
</organism>
<proteinExistence type="predicted"/>
<keyword evidence="4" id="KW-0804">Transcription</keyword>
<dbReference type="CDD" id="cd00018">
    <property type="entry name" value="AP2"/>
    <property type="match status" value="1"/>
</dbReference>
<dbReference type="InterPro" id="IPR036955">
    <property type="entry name" value="AP2/ERF_dom_sf"/>
</dbReference>
<evidence type="ECO:0000256" key="1">
    <source>
        <dbReference type="ARBA" id="ARBA00004123"/>
    </source>
</evidence>
<dbReference type="InterPro" id="IPR001471">
    <property type="entry name" value="AP2/ERF_dom"/>
</dbReference>
<feature type="compositionally biased region" description="Basic residues" evidence="6">
    <location>
        <begin position="244"/>
        <end position="256"/>
    </location>
</feature>
<dbReference type="Gramene" id="PAN42355">
    <property type="protein sequence ID" value="PAN42355"/>
    <property type="gene ID" value="PAHAL_8G108000"/>
</dbReference>
<dbReference type="Gene3D" id="3.30.730.10">
    <property type="entry name" value="AP2/ERF domain"/>
    <property type="match status" value="1"/>
</dbReference>
<feature type="compositionally biased region" description="Polar residues" evidence="6">
    <location>
        <begin position="130"/>
        <end position="144"/>
    </location>
</feature>
<dbReference type="GO" id="GO:0003700">
    <property type="term" value="F:DNA-binding transcription factor activity"/>
    <property type="evidence" value="ECO:0007669"/>
    <property type="project" value="InterPro"/>
</dbReference>
<evidence type="ECO:0000313" key="8">
    <source>
        <dbReference type="EMBL" id="PAN42355.1"/>
    </source>
</evidence>
<evidence type="ECO:0000256" key="3">
    <source>
        <dbReference type="ARBA" id="ARBA00023125"/>
    </source>
</evidence>
<dbReference type="EMBL" id="CM008053">
    <property type="protein sequence ID" value="PAN42355.1"/>
    <property type="molecule type" value="Genomic_DNA"/>
</dbReference>
<sequence>MEQELYTSSASCWYPAAEPAASPTFDSGATDGGVLLQLEAFLLDGIDAEPAEVCSDWFSPSSSSTASNSSEVGAAMGSSATIGDSQHWMPGTDDTDDMLLQLDAFLLGTDADAAEECSDWLSPSSPSSSEAATVSRSTPGQHQLPNADASPGEKRQAFIGVRKRPWGKFAAEIRDSTRKGARVWIGTFDTPEAAALAYDQAAFSARGAGAVLNFPVERVRESLGALALPGAGAGCGGSPVLALKRRHSKRTRRRKLSPTTDNSKNAMAQQPLAHQSSDVSGMAAAVPLQQTTTPPTTSASQCQCGTVELDDLDDEYLEELLLVVSSELGEY</sequence>
<evidence type="ECO:0000256" key="2">
    <source>
        <dbReference type="ARBA" id="ARBA00023015"/>
    </source>
</evidence>
<dbReference type="GO" id="GO:0005634">
    <property type="term" value="C:nucleus"/>
    <property type="evidence" value="ECO:0007669"/>
    <property type="project" value="UniProtKB-SubCell"/>
</dbReference>
<dbReference type="InterPro" id="IPR016177">
    <property type="entry name" value="DNA-bd_dom_sf"/>
</dbReference>
<feature type="region of interest" description="Disordered" evidence="6">
    <location>
        <begin position="57"/>
        <end position="76"/>
    </location>
</feature>
<dbReference type="PANTHER" id="PTHR31190:SF367">
    <property type="entry name" value="AP2_ERF DOMAIN-CONTAINING PROTEIN"/>
    <property type="match status" value="1"/>
</dbReference>
<dbReference type="AlphaFoldDB" id="A0A2S3IDY0"/>
<dbReference type="InterPro" id="IPR044808">
    <property type="entry name" value="ERF_plant"/>
</dbReference>
<accession>A0A2S3IDY0</accession>
<gene>
    <name evidence="8" type="ORF">PAHAL_8G108000</name>
</gene>
<dbReference type="PRINTS" id="PR00367">
    <property type="entry name" value="ETHRSPELEMNT"/>
</dbReference>
<dbReference type="SMART" id="SM00380">
    <property type="entry name" value="AP2"/>
    <property type="match status" value="1"/>
</dbReference>
<reference evidence="8" key="1">
    <citation type="submission" date="2018-04" db="EMBL/GenBank/DDBJ databases">
        <title>WGS assembly of Panicum hallii.</title>
        <authorList>
            <person name="Lovell J."/>
            <person name="Jenkins J."/>
            <person name="Lowry D."/>
            <person name="Mamidi S."/>
            <person name="Sreedasyam A."/>
            <person name="Weng X."/>
            <person name="Barry K."/>
            <person name="Bonette J."/>
            <person name="Campitelli B."/>
            <person name="Daum C."/>
            <person name="Gordon S."/>
            <person name="Gould B."/>
            <person name="Lipzen A."/>
            <person name="Macqueen A."/>
            <person name="Palacio-Mejia J."/>
            <person name="Plott C."/>
            <person name="Shakirov E."/>
            <person name="Shu S."/>
            <person name="Yoshinaga Y."/>
            <person name="Zane M."/>
            <person name="Rokhsar D."/>
            <person name="Grimwood J."/>
            <person name="Schmutz J."/>
            <person name="Juenger T."/>
        </authorList>
    </citation>
    <scope>NUCLEOTIDE SEQUENCE [LARGE SCALE GENOMIC DNA]</scope>
    <source>
        <strain evidence="8">FIL2</strain>
    </source>
</reference>
<dbReference type="Proteomes" id="UP000243499">
    <property type="component" value="Chromosome 8"/>
</dbReference>
<feature type="compositionally biased region" description="Low complexity" evidence="6">
    <location>
        <begin position="57"/>
        <end position="70"/>
    </location>
</feature>
<evidence type="ECO:0000256" key="4">
    <source>
        <dbReference type="ARBA" id="ARBA00023163"/>
    </source>
</evidence>
<dbReference type="PANTHER" id="PTHR31190">
    <property type="entry name" value="DNA-BINDING DOMAIN"/>
    <property type="match status" value="1"/>
</dbReference>
<feature type="compositionally biased region" description="Polar residues" evidence="6">
    <location>
        <begin position="257"/>
        <end position="279"/>
    </location>
</feature>
<feature type="region of interest" description="Disordered" evidence="6">
    <location>
        <begin position="117"/>
        <end position="154"/>
    </location>
</feature>
<name>A0A2S3IDY0_9POAL</name>
<dbReference type="GO" id="GO:0003677">
    <property type="term" value="F:DNA binding"/>
    <property type="evidence" value="ECO:0007669"/>
    <property type="project" value="UniProtKB-KW"/>
</dbReference>
<evidence type="ECO:0000259" key="7">
    <source>
        <dbReference type="PROSITE" id="PS51032"/>
    </source>
</evidence>
<feature type="domain" description="AP2/ERF" evidence="7">
    <location>
        <begin position="157"/>
        <end position="215"/>
    </location>
</feature>
<keyword evidence="3" id="KW-0238">DNA-binding</keyword>
<evidence type="ECO:0000256" key="5">
    <source>
        <dbReference type="ARBA" id="ARBA00023242"/>
    </source>
</evidence>
<dbReference type="Pfam" id="PF00847">
    <property type="entry name" value="AP2"/>
    <property type="match status" value="1"/>
</dbReference>
<feature type="region of interest" description="Disordered" evidence="6">
    <location>
        <begin position="244"/>
        <end position="279"/>
    </location>
</feature>
<evidence type="ECO:0000256" key="6">
    <source>
        <dbReference type="SAM" id="MobiDB-lite"/>
    </source>
</evidence>
<dbReference type="PROSITE" id="PS51032">
    <property type="entry name" value="AP2_ERF"/>
    <property type="match status" value="1"/>
</dbReference>
<protein>
    <recommendedName>
        <fullName evidence="7">AP2/ERF domain-containing protein</fullName>
    </recommendedName>
</protein>
<dbReference type="FunFam" id="3.30.730.10:FF:000001">
    <property type="entry name" value="Ethylene-responsive transcription factor 2"/>
    <property type="match status" value="1"/>
</dbReference>